<dbReference type="PRINTS" id="PR00038">
    <property type="entry name" value="HTHLUXR"/>
</dbReference>
<dbReference type="EMBL" id="JAVREJ010000018">
    <property type="protein sequence ID" value="MDT0352423.1"/>
    <property type="molecule type" value="Genomic_DNA"/>
</dbReference>
<organism evidence="4 5">
    <name type="scientific">Pseudonocardia charpentierae</name>
    <dbReference type="NCBI Taxonomy" id="3075545"/>
    <lineage>
        <taxon>Bacteria</taxon>
        <taxon>Bacillati</taxon>
        <taxon>Actinomycetota</taxon>
        <taxon>Actinomycetes</taxon>
        <taxon>Pseudonocardiales</taxon>
        <taxon>Pseudonocardiaceae</taxon>
        <taxon>Pseudonocardia</taxon>
    </lineage>
</organism>
<dbReference type="Gene3D" id="3.40.50.300">
    <property type="entry name" value="P-loop containing nucleotide triphosphate hydrolases"/>
    <property type="match status" value="1"/>
</dbReference>
<dbReference type="Gene3D" id="1.25.40.10">
    <property type="entry name" value="Tetratricopeptide repeat domain"/>
    <property type="match status" value="2"/>
</dbReference>
<dbReference type="PANTHER" id="PTHR16305:SF35">
    <property type="entry name" value="TRANSCRIPTIONAL ACTIVATOR DOMAIN"/>
    <property type="match status" value="1"/>
</dbReference>
<dbReference type="InterPro" id="IPR036388">
    <property type="entry name" value="WH-like_DNA-bd_sf"/>
</dbReference>
<keyword evidence="2" id="KW-0067">ATP-binding</keyword>
<dbReference type="Proteomes" id="UP001183202">
    <property type="component" value="Unassembled WGS sequence"/>
</dbReference>
<sequence>MTVPDNAAPFVGRHTEIAVLRAELATVRAGQPRLVLVDGPAGIGKSAVLDHFLSEESDLTVLRATGEQWEAFVAFGVADQLMRRAGVSNSRLLAIRNRSLPAEEPVGVGVRILESLEDLEQKAPVVIVIDDAHWADVDSLRALLFVVRRLVGERVLTVLAQRSEEAPRLPEGLSRMATGRTGTTIRLPALPPEEIKSLATALGVQRLPTRVARQLHAHTEGNPLYITTLLSEMPEERWRTWEPVLPAPGAFAMRVVARLDACSPAARRLVEGAAVLGGVTSLNTAAALAEVAHPVDALDEAVDLNLLQLRDDTGVRDVTFSHPLVQAAVYEQLGPARRVRLHSVAAGLVDDEASALRHRVMAVTPPDPELESDLDAFARRQAAVGAWAGAAWALVEGSRLSPDRASREQRLLRAVDAMTGAGDLIQAEAFAREAVAFAPGPLRNAALGYLAVLRGQPVEAERLLRAAWDRTDDVDDASLRAVVAQRSALHAVGRLRGPDVVDWAQRALDLALPGDPVQVEAQALLGLGLGWQGRLQEGLATYDEILDNLADDQTGPPLERVHMARGWLLLVGDDVVGAHQLLARAAPAAAQNGTIRIAVWSYVWLARAGFALGAWDEAAADAERAVSLLEESGHGWLRQLARFAAVTVPAARGEWVAAEEHARAAVARPGDYELMVVAAGLARAQVPAAKGDHEAVLRALEPVVAMSDRQGVDEPGFWPWQDLYGDALVSAGRWDDAEAFLVPHEELAAARGRGAVIAGLARVRGRLEAAQGRLSAAEAAFRRALVELEPLALPFQHALVELAYGQVLRRAGQRRAAADHLSAARELLAGLRARPYLERCERELAASGLAPAKRSSFDPSRLTAQELAVARLVAVGMSNRQVASELFVSIKTVQFHLTHIYAKLGVGSRAELAAQFRDSELGVGPGDPAAGEG</sequence>
<evidence type="ECO:0000256" key="1">
    <source>
        <dbReference type="ARBA" id="ARBA00022741"/>
    </source>
</evidence>
<keyword evidence="5" id="KW-1185">Reference proteome</keyword>
<reference evidence="5" key="1">
    <citation type="submission" date="2023-07" db="EMBL/GenBank/DDBJ databases">
        <title>30 novel species of actinomycetes from the DSMZ collection.</title>
        <authorList>
            <person name="Nouioui I."/>
        </authorList>
    </citation>
    <scope>NUCLEOTIDE SEQUENCE [LARGE SCALE GENOMIC DNA]</scope>
    <source>
        <strain evidence="5">DSM 45834</strain>
    </source>
</reference>
<evidence type="ECO:0000313" key="4">
    <source>
        <dbReference type="EMBL" id="MDT0352423.1"/>
    </source>
</evidence>
<dbReference type="PANTHER" id="PTHR16305">
    <property type="entry name" value="TESTICULAR SOLUBLE ADENYLYL CYCLASE"/>
    <property type="match status" value="1"/>
</dbReference>
<evidence type="ECO:0000256" key="2">
    <source>
        <dbReference type="ARBA" id="ARBA00022840"/>
    </source>
</evidence>
<dbReference type="InterPro" id="IPR016032">
    <property type="entry name" value="Sig_transdc_resp-reg_C-effctor"/>
</dbReference>
<gene>
    <name evidence="4" type="ORF">RM445_23120</name>
</gene>
<evidence type="ECO:0000313" key="5">
    <source>
        <dbReference type="Proteomes" id="UP001183202"/>
    </source>
</evidence>
<dbReference type="PROSITE" id="PS00622">
    <property type="entry name" value="HTH_LUXR_1"/>
    <property type="match status" value="1"/>
</dbReference>
<evidence type="ECO:0000259" key="3">
    <source>
        <dbReference type="PROSITE" id="PS50043"/>
    </source>
</evidence>
<dbReference type="Pfam" id="PF00196">
    <property type="entry name" value="GerE"/>
    <property type="match status" value="1"/>
</dbReference>
<dbReference type="SUPFAM" id="SSF52540">
    <property type="entry name" value="P-loop containing nucleoside triphosphate hydrolases"/>
    <property type="match status" value="1"/>
</dbReference>
<name>A0ABU2NG26_9PSEU</name>
<dbReference type="InterPro" id="IPR000792">
    <property type="entry name" value="Tscrpt_reg_LuxR_C"/>
</dbReference>
<dbReference type="InterPro" id="IPR027417">
    <property type="entry name" value="P-loop_NTPase"/>
</dbReference>
<dbReference type="Pfam" id="PF13191">
    <property type="entry name" value="AAA_16"/>
    <property type="match status" value="1"/>
</dbReference>
<dbReference type="InterPro" id="IPR011990">
    <property type="entry name" value="TPR-like_helical_dom_sf"/>
</dbReference>
<dbReference type="RefSeq" id="WP_311558928.1">
    <property type="nucleotide sequence ID" value="NZ_JAVREJ010000018.1"/>
</dbReference>
<dbReference type="SUPFAM" id="SSF46894">
    <property type="entry name" value="C-terminal effector domain of the bipartite response regulators"/>
    <property type="match status" value="1"/>
</dbReference>
<dbReference type="CDD" id="cd06170">
    <property type="entry name" value="LuxR_C_like"/>
    <property type="match status" value="1"/>
</dbReference>
<dbReference type="SMART" id="SM00421">
    <property type="entry name" value="HTH_LUXR"/>
    <property type="match status" value="1"/>
</dbReference>
<dbReference type="SUPFAM" id="SSF48452">
    <property type="entry name" value="TPR-like"/>
    <property type="match status" value="3"/>
</dbReference>
<protein>
    <submittedName>
        <fullName evidence="4">AAA family ATPase</fullName>
    </submittedName>
</protein>
<proteinExistence type="predicted"/>
<dbReference type="InterPro" id="IPR041664">
    <property type="entry name" value="AAA_16"/>
</dbReference>
<dbReference type="Gene3D" id="1.10.10.10">
    <property type="entry name" value="Winged helix-like DNA-binding domain superfamily/Winged helix DNA-binding domain"/>
    <property type="match status" value="1"/>
</dbReference>
<dbReference type="PROSITE" id="PS50043">
    <property type="entry name" value="HTH_LUXR_2"/>
    <property type="match status" value="1"/>
</dbReference>
<accession>A0ABU2NG26</accession>
<keyword evidence="1" id="KW-0547">Nucleotide-binding</keyword>
<feature type="domain" description="HTH luxR-type" evidence="3">
    <location>
        <begin position="855"/>
        <end position="920"/>
    </location>
</feature>
<comment type="caution">
    <text evidence="4">The sequence shown here is derived from an EMBL/GenBank/DDBJ whole genome shotgun (WGS) entry which is preliminary data.</text>
</comment>